<organism evidence="3 4">
    <name type="scientific">Romeriopsis navalis LEGE 11480</name>
    <dbReference type="NCBI Taxonomy" id="2777977"/>
    <lineage>
        <taxon>Bacteria</taxon>
        <taxon>Bacillati</taxon>
        <taxon>Cyanobacteriota</taxon>
        <taxon>Cyanophyceae</taxon>
        <taxon>Leptolyngbyales</taxon>
        <taxon>Leptolyngbyaceae</taxon>
        <taxon>Romeriopsis</taxon>
        <taxon>Romeriopsis navalis</taxon>
    </lineage>
</organism>
<gene>
    <name evidence="3" type="ORF">IQ266_17275</name>
</gene>
<feature type="domain" description="Contractile injection system tube protein N-terminal" evidence="2">
    <location>
        <begin position="7"/>
        <end position="150"/>
    </location>
</feature>
<reference evidence="3" key="1">
    <citation type="submission" date="2020-10" db="EMBL/GenBank/DDBJ databases">
        <authorList>
            <person name="Castelo-Branco R."/>
            <person name="Eusebio N."/>
            <person name="Adriana R."/>
            <person name="Vieira A."/>
            <person name="Brugerolle De Fraissinette N."/>
            <person name="Rezende De Castro R."/>
            <person name="Schneider M.P."/>
            <person name="Vasconcelos V."/>
            <person name="Leao P.N."/>
        </authorList>
    </citation>
    <scope>NUCLEOTIDE SEQUENCE</scope>
    <source>
        <strain evidence="3">LEGE 11480</strain>
    </source>
</reference>
<feature type="region of interest" description="Disordered" evidence="1">
    <location>
        <begin position="143"/>
        <end position="172"/>
    </location>
</feature>
<evidence type="ECO:0000256" key="1">
    <source>
        <dbReference type="SAM" id="MobiDB-lite"/>
    </source>
</evidence>
<sequence>MPAPEEHNVDAIEFMFNPTELKFSRSINIEQAEGSTTNKGKNKTSFKHPNPYQLSIGNIVLDVYERSGSEQDVLKYLKPFTEAVKYTEHGKKSGGKRPPIYIFTWGERKYMRCFVKSLNFRLTMFLPDGTPVRAIVDLSLEEVDDPRPQAKQGTPKVGKQQRSDSKSLFLSG</sequence>
<comment type="caution">
    <text evidence="3">The sequence shown here is derived from an EMBL/GenBank/DDBJ whole genome shotgun (WGS) entry which is preliminary data.</text>
</comment>
<dbReference type="Proteomes" id="UP000625316">
    <property type="component" value="Unassembled WGS sequence"/>
</dbReference>
<dbReference type="InterPro" id="IPR045361">
    <property type="entry name" value="CIS_tube_prot_N"/>
</dbReference>
<accession>A0A928Z4Y1</accession>
<proteinExistence type="predicted"/>
<name>A0A928Z4Y1_9CYAN</name>
<evidence type="ECO:0000313" key="4">
    <source>
        <dbReference type="Proteomes" id="UP000625316"/>
    </source>
</evidence>
<dbReference type="Pfam" id="PF19266">
    <property type="entry name" value="CIS_tube"/>
    <property type="match status" value="1"/>
</dbReference>
<dbReference type="AlphaFoldDB" id="A0A928Z4Y1"/>
<evidence type="ECO:0000259" key="2">
    <source>
        <dbReference type="Pfam" id="PF19266"/>
    </source>
</evidence>
<keyword evidence="4" id="KW-1185">Reference proteome</keyword>
<dbReference type="EMBL" id="JADEXQ010000065">
    <property type="protein sequence ID" value="MBE9031487.1"/>
    <property type="molecule type" value="Genomic_DNA"/>
</dbReference>
<protein>
    <recommendedName>
        <fullName evidence="2">Contractile injection system tube protein N-terminal domain-containing protein</fullName>
    </recommendedName>
</protein>
<evidence type="ECO:0000313" key="3">
    <source>
        <dbReference type="EMBL" id="MBE9031487.1"/>
    </source>
</evidence>